<evidence type="ECO:0000313" key="1">
    <source>
        <dbReference type="EnsemblMetazoa" id="MESCA006010-PA"/>
    </source>
</evidence>
<sequence>MILYIGVSIVLFFVSRFSPYEWRLIQYTVILTSHTRSAIVRDIRKLRGNRFRSLYQWVRYCVPR</sequence>
<accession>T1GQU5</accession>
<dbReference type="AlphaFoldDB" id="T1GQU5"/>
<dbReference type="Proteomes" id="UP000015102">
    <property type="component" value="Unassembled WGS sequence"/>
</dbReference>
<name>T1GQU5_MEGSC</name>
<evidence type="ECO:0000313" key="2">
    <source>
        <dbReference type="Proteomes" id="UP000015102"/>
    </source>
</evidence>
<reference evidence="2" key="1">
    <citation type="submission" date="2013-02" db="EMBL/GenBank/DDBJ databases">
        <authorList>
            <person name="Hughes D."/>
        </authorList>
    </citation>
    <scope>NUCLEOTIDE SEQUENCE</scope>
    <source>
        <strain>Durham</strain>
        <strain evidence="2">NC isolate 2 -- Noor lab</strain>
    </source>
</reference>
<keyword evidence="2" id="KW-1185">Reference proteome</keyword>
<reference evidence="1" key="2">
    <citation type="submission" date="2015-06" db="UniProtKB">
        <authorList>
            <consortium name="EnsemblMetazoa"/>
        </authorList>
    </citation>
    <scope>IDENTIFICATION</scope>
</reference>
<dbReference type="EMBL" id="CAQQ02199081">
    <property type="status" value="NOT_ANNOTATED_CDS"/>
    <property type="molecule type" value="Genomic_DNA"/>
</dbReference>
<organism evidence="1 2">
    <name type="scientific">Megaselia scalaris</name>
    <name type="common">Humpbacked fly</name>
    <name type="synonym">Phora scalaris</name>
    <dbReference type="NCBI Taxonomy" id="36166"/>
    <lineage>
        <taxon>Eukaryota</taxon>
        <taxon>Metazoa</taxon>
        <taxon>Ecdysozoa</taxon>
        <taxon>Arthropoda</taxon>
        <taxon>Hexapoda</taxon>
        <taxon>Insecta</taxon>
        <taxon>Pterygota</taxon>
        <taxon>Neoptera</taxon>
        <taxon>Endopterygota</taxon>
        <taxon>Diptera</taxon>
        <taxon>Brachycera</taxon>
        <taxon>Muscomorpha</taxon>
        <taxon>Platypezoidea</taxon>
        <taxon>Phoridae</taxon>
        <taxon>Megaseliini</taxon>
        <taxon>Megaselia</taxon>
    </lineage>
</organism>
<dbReference type="EnsemblMetazoa" id="MESCA006010-RA">
    <property type="protein sequence ID" value="MESCA006010-PA"/>
    <property type="gene ID" value="MESCA006010"/>
</dbReference>
<dbReference type="HOGENOM" id="CLU_2870186_0_0_1"/>
<protein>
    <submittedName>
        <fullName evidence="1">Uncharacterized protein</fullName>
    </submittedName>
</protein>
<proteinExistence type="predicted"/>